<comment type="catalytic activity">
    <reaction evidence="7">
        <text>GTP + H2O = GDP + phosphate + H(+)</text>
        <dbReference type="Rhea" id="RHEA:19669"/>
        <dbReference type="ChEBI" id="CHEBI:15377"/>
        <dbReference type="ChEBI" id="CHEBI:15378"/>
        <dbReference type="ChEBI" id="CHEBI:37565"/>
        <dbReference type="ChEBI" id="CHEBI:43474"/>
        <dbReference type="ChEBI" id="CHEBI:58189"/>
        <dbReference type="EC" id="3.6.5.3"/>
    </reaction>
    <physiologicalReaction direction="left-to-right" evidence="7">
        <dbReference type="Rhea" id="RHEA:19670"/>
    </physiologicalReaction>
</comment>
<evidence type="ECO:0000256" key="4">
    <source>
        <dbReference type="ARBA" id="ARBA00022917"/>
    </source>
</evidence>
<proteinExistence type="predicted"/>
<keyword evidence="10" id="KW-1185">Reference proteome</keyword>
<dbReference type="PROSITE" id="PS51722">
    <property type="entry name" value="G_TR_2"/>
    <property type="match status" value="1"/>
</dbReference>
<dbReference type="AlphaFoldDB" id="A0A5N5T8C4"/>
<dbReference type="GO" id="GO:0005525">
    <property type="term" value="F:GTP binding"/>
    <property type="evidence" value="ECO:0007669"/>
    <property type="project" value="UniProtKB-KW"/>
</dbReference>
<dbReference type="GO" id="GO:0005739">
    <property type="term" value="C:mitochondrion"/>
    <property type="evidence" value="ECO:0007669"/>
    <property type="project" value="TreeGrafter"/>
</dbReference>
<reference evidence="9 10" key="1">
    <citation type="journal article" date="2019" name="PLoS Biol.">
        <title>Sex chromosomes control vertical transmission of feminizing Wolbachia symbionts in an isopod.</title>
        <authorList>
            <person name="Becking T."/>
            <person name="Chebbi M.A."/>
            <person name="Giraud I."/>
            <person name="Moumen B."/>
            <person name="Laverre T."/>
            <person name="Caubet Y."/>
            <person name="Peccoud J."/>
            <person name="Gilbert C."/>
            <person name="Cordaux R."/>
        </authorList>
    </citation>
    <scope>NUCLEOTIDE SEQUENCE [LARGE SCALE GENOMIC DNA]</scope>
    <source>
        <strain evidence="9">ANa2</strain>
        <tissue evidence="9">Whole body excluding digestive tract and cuticle</tissue>
    </source>
</reference>
<comment type="caution">
    <text evidence="9">The sequence shown here is derived from an EMBL/GenBank/DDBJ whole genome shotgun (WGS) entry which is preliminary data.</text>
</comment>
<dbReference type="PROSITE" id="PS00301">
    <property type="entry name" value="G_TR_1"/>
    <property type="match status" value="1"/>
</dbReference>
<evidence type="ECO:0000256" key="1">
    <source>
        <dbReference type="ARBA" id="ARBA00011986"/>
    </source>
</evidence>
<dbReference type="InterPro" id="IPR027417">
    <property type="entry name" value="P-loop_NTPase"/>
</dbReference>
<keyword evidence="3 9" id="KW-0251">Elongation factor</keyword>
<keyword evidence="6" id="KW-0342">GTP-binding</keyword>
<evidence type="ECO:0000256" key="2">
    <source>
        <dbReference type="ARBA" id="ARBA00022741"/>
    </source>
</evidence>
<gene>
    <name evidence="9" type="primary">tuf</name>
    <name evidence="9" type="ORF">Anas_13936</name>
</gene>
<dbReference type="PANTHER" id="PTHR43721:SF36">
    <property type="entry name" value="ELONGATION FACTOR TU, MITOCHONDRIAL"/>
    <property type="match status" value="1"/>
</dbReference>
<dbReference type="PANTHER" id="PTHR43721">
    <property type="entry name" value="ELONGATION FACTOR TU-RELATED"/>
    <property type="match status" value="1"/>
</dbReference>
<protein>
    <recommendedName>
        <fullName evidence="1">protein-synthesizing GTPase</fullName>
        <ecNumber evidence="1">3.6.5.3</ecNumber>
    </recommendedName>
</protein>
<evidence type="ECO:0000256" key="7">
    <source>
        <dbReference type="ARBA" id="ARBA00051990"/>
    </source>
</evidence>
<dbReference type="EC" id="3.6.5.3" evidence="1"/>
<keyword evidence="2" id="KW-0547">Nucleotide-binding</keyword>
<evidence type="ECO:0000256" key="3">
    <source>
        <dbReference type="ARBA" id="ARBA00022768"/>
    </source>
</evidence>
<evidence type="ECO:0000256" key="5">
    <source>
        <dbReference type="ARBA" id="ARBA00023128"/>
    </source>
</evidence>
<dbReference type="Gene3D" id="3.40.50.300">
    <property type="entry name" value="P-loop containing nucleotide triphosphate hydrolases"/>
    <property type="match status" value="1"/>
</dbReference>
<dbReference type="Proteomes" id="UP000326759">
    <property type="component" value="Unassembled WGS sequence"/>
</dbReference>
<feature type="domain" description="Tr-type G" evidence="8">
    <location>
        <begin position="47"/>
        <end position="178"/>
    </location>
</feature>
<dbReference type="Pfam" id="PF00009">
    <property type="entry name" value="GTP_EFTU"/>
    <property type="match status" value="1"/>
</dbReference>
<accession>A0A5N5T8C4</accession>
<dbReference type="EMBL" id="SEYY01007311">
    <property type="protein sequence ID" value="KAB7502527.1"/>
    <property type="molecule type" value="Genomic_DNA"/>
</dbReference>
<dbReference type="SUPFAM" id="SSF52540">
    <property type="entry name" value="P-loop containing nucleoside triphosphate hydrolases"/>
    <property type="match status" value="1"/>
</dbReference>
<dbReference type="InterPro" id="IPR031157">
    <property type="entry name" value="G_TR_CS"/>
</dbReference>
<organism evidence="9 10">
    <name type="scientific">Armadillidium nasatum</name>
    <dbReference type="NCBI Taxonomy" id="96803"/>
    <lineage>
        <taxon>Eukaryota</taxon>
        <taxon>Metazoa</taxon>
        <taxon>Ecdysozoa</taxon>
        <taxon>Arthropoda</taxon>
        <taxon>Crustacea</taxon>
        <taxon>Multicrustacea</taxon>
        <taxon>Malacostraca</taxon>
        <taxon>Eumalacostraca</taxon>
        <taxon>Peracarida</taxon>
        <taxon>Isopoda</taxon>
        <taxon>Oniscidea</taxon>
        <taxon>Crinocheta</taxon>
        <taxon>Armadillidiidae</taxon>
        <taxon>Armadillidium</taxon>
    </lineage>
</organism>
<evidence type="ECO:0000313" key="10">
    <source>
        <dbReference type="Proteomes" id="UP000326759"/>
    </source>
</evidence>
<evidence type="ECO:0000256" key="6">
    <source>
        <dbReference type="ARBA" id="ARBA00023134"/>
    </source>
</evidence>
<keyword evidence="5" id="KW-0496">Mitochondrion</keyword>
<dbReference type="PRINTS" id="PR00315">
    <property type="entry name" value="ELONGATNFCT"/>
</dbReference>
<dbReference type="GO" id="GO:0003924">
    <property type="term" value="F:GTPase activity"/>
    <property type="evidence" value="ECO:0007669"/>
    <property type="project" value="InterPro"/>
</dbReference>
<dbReference type="GO" id="GO:0003746">
    <property type="term" value="F:translation elongation factor activity"/>
    <property type="evidence" value="ECO:0007669"/>
    <property type="project" value="UniProtKB-KW"/>
</dbReference>
<dbReference type="InterPro" id="IPR000795">
    <property type="entry name" value="T_Tr_GTP-bd_dom"/>
</dbReference>
<dbReference type="InterPro" id="IPR050055">
    <property type="entry name" value="EF-Tu_GTPase"/>
</dbReference>
<evidence type="ECO:0000259" key="8">
    <source>
        <dbReference type="PROSITE" id="PS51722"/>
    </source>
</evidence>
<name>A0A5N5T8C4_9CRUS</name>
<dbReference type="OrthoDB" id="2067at2759"/>
<keyword evidence="4" id="KW-0648">Protein biosynthesis</keyword>
<dbReference type="GO" id="GO:0070125">
    <property type="term" value="P:mitochondrial translational elongation"/>
    <property type="evidence" value="ECO:0007669"/>
    <property type="project" value="TreeGrafter"/>
</dbReference>
<sequence>MEVVGPQSKGIQVCNQLYLNQNLLKYIPALCSQQRGYAQKEIYKREKPHCNIGTIGHVDHGKTTLTAAITKVLAAKKLAAVKKYEDIDNAPQEKARGITINYTSIEYSTENRHYAHTDCPGHSDYIKNMITGTSQMDGAIMVVAGTDGVMPQTREHLLLAKQIGLQKLVIYVNKVRIH</sequence>
<evidence type="ECO:0000313" key="9">
    <source>
        <dbReference type="EMBL" id="KAB7502527.1"/>
    </source>
</evidence>